<organism evidence="2">
    <name type="scientific">Solanum chilense</name>
    <name type="common">Tomato</name>
    <name type="synonym">Lycopersicon chilense</name>
    <dbReference type="NCBI Taxonomy" id="4083"/>
    <lineage>
        <taxon>Eukaryota</taxon>
        <taxon>Viridiplantae</taxon>
        <taxon>Streptophyta</taxon>
        <taxon>Embryophyta</taxon>
        <taxon>Tracheophyta</taxon>
        <taxon>Spermatophyta</taxon>
        <taxon>Magnoliopsida</taxon>
        <taxon>eudicotyledons</taxon>
        <taxon>Gunneridae</taxon>
        <taxon>Pentapetalae</taxon>
        <taxon>asterids</taxon>
        <taxon>lamiids</taxon>
        <taxon>Solanales</taxon>
        <taxon>Solanaceae</taxon>
        <taxon>Solanoideae</taxon>
        <taxon>Solaneae</taxon>
        <taxon>Solanum</taxon>
        <taxon>Solanum subgen. Lycopersicon</taxon>
    </lineage>
</organism>
<gene>
    <name evidence="2" type="ORF">EJD97_017308</name>
</gene>
<dbReference type="EMBL" id="RXGB01004584">
    <property type="protein sequence ID" value="TMW89347.1"/>
    <property type="molecule type" value="Genomic_DNA"/>
</dbReference>
<feature type="region of interest" description="Disordered" evidence="1">
    <location>
        <begin position="112"/>
        <end position="141"/>
    </location>
</feature>
<reference evidence="2" key="1">
    <citation type="submission" date="2019-05" db="EMBL/GenBank/DDBJ databases">
        <title>The de novo reference genome and transcriptome assemblies of the wild tomato species Solanum chilense.</title>
        <authorList>
            <person name="Stam R."/>
            <person name="Nosenko T."/>
            <person name="Hoerger A.C."/>
            <person name="Stephan W."/>
            <person name="Seidel M.A."/>
            <person name="Kuhn J.M.M."/>
            <person name="Haberer G."/>
            <person name="Tellier A."/>
        </authorList>
    </citation>
    <scope>NUCLEOTIDE SEQUENCE</scope>
    <source>
        <tissue evidence="2">Mature leaves</tissue>
    </source>
</reference>
<proteinExistence type="predicted"/>
<protein>
    <submittedName>
        <fullName evidence="2">Uncharacterized protein</fullName>
    </submittedName>
</protein>
<evidence type="ECO:0000256" key="1">
    <source>
        <dbReference type="SAM" id="MobiDB-lite"/>
    </source>
</evidence>
<dbReference type="AlphaFoldDB" id="A0A6N2B3B4"/>
<evidence type="ECO:0000313" key="2">
    <source>
        <dbReference type="EMBL" id="TMW89347.1"/>
    </source>
</evidence>
<sequence length="141" mass="15802">MDNNFSSVERLVAEIVGEEMKEQRLVMDIKNPQEAEMDTKKVRKRWRDNCGLEVGKEMKEEGTQLEEVDIDFSSGEGAMVEEAKEDGAEMDIDFSSSKGMVTGKVDEEMKEAGADVDTNNPIQTTKEEPFGNHLLRNSNPA</sequence>
<feature type="region of interest" description="Disordered" evidence="1">
    <location>
        <begin position="55"/>
        <end position="76"/>
    </location>
</feature>
<name>A0A6N2B3B4_SOLCI</name>
<comment type="caution">
    <text evidence="2">The sequence shown here is derived from an EMBL/GenBank/DDBJ whole genome shotgun (WGS) entry which is preliminary data.</text>
</comment>
<accession>A0A6N2B3B4</accession>